<dbReference type="EMBL" id="BGZK01002442">
    <property type="protein sequence ID" value="GBP93992.1"/>
    <property type="molecule type" value="Genomic_DNA"/>
</dbReference>
<organism evidence="1 2">
    <name type="scientific">Eumeta variegata</name>
    <name type="common">Bagworm moth</name>
    <name type="synonym">Eumeta japonica</name>
    <dbReference type="NCBI Taxonomy" id="151549"/>
    <lineage>
        <taxon>Eukaryota</taxon>
        <taxon>Metazoa</taxon>
        <taxon>Ecdysozoa</taxon>
        <taxon>Arthropoda</taxon>
        <taxon>Hexapoda</taxon>
        <taxon>Insecta</taxon>
        <taxon>Pterygota</taxon>
        <taxon>Neoptera</taxon>
        <taxon>Endopterygota</taxon>
        <taxon>Lepidoptera</taxon>
        <taxon>Glossata</taxon>
        <taxon>Ditrysia</taxon>
        <taxon>Tineoidea</taxon>
        <taxon>Psychidae</taxon>
        <taxon>Oiketicinae</taxon>
        <taxon>Eumeta</taxon>
    </lineage>
</organism>
<name>A0A4C2A2M5_EUMVA</name>
<reference evidence="1 2" key="1">
    <citation type="journal article" date="2019" name="Commun. Biol.">
        <title>The bagworm genome reveals a unique fibroin gene that provides high tensile strength.</title>
        <authorList>
            <person name="Kono N."/>
            <person name="Nakamura H."/>
            <person name="Ohtoshi R."/>
            <person name="Tomita M."/>
            <person name="Numata K."/>
            <person name="Arakawa K."/>
        </authorList>
    </citation>
    <scope>NUCLEOTIDE SEQUENCE [LARGE SCALE GENOMIC DNA]</scope>
</reference>
<comment type="caution">
    <text evidence="1">The sequence shown here is derived from an EMBL/GenBank/DDBJ whole genome shotgun (WGS) entry which is preliminary data.</text>
</comment>
<evidence type="ECO:0000313" key="2">
    <source>
        <dbReference type="Proteomes" id="UP000299102"/>
    </source>
</evidence>
<proteinExistence type="predicted"/>
<protein>
    <submittedName>
        <fullName evidence="1">Uncharacterized protein</fullName>
    </submittedName>
</protein>
<gene>
    <name evidence="1" type="ORF">EVAR_68412_1</name>
</gene>
<dbReference type="Proteomes" id="UP000299102">
    <property type="component" value="Unassembled WGS sequence"/>
</dbReference>
<evidence type="ECO:0000313" key="1">
    <source>
        <dbReference type="EMBL" id="GBP93992.1"/>
    </source>
</evidence>
<keyword evidence="2" id="KW-1185">Reference proteome</keyword>
<accession>A0A4C2A2M5</accession>
<dbReference type="AlphaFoldDB" id="A0A4C2A2M5"/>
<sequence length="97" mass="11148">MFPSFPTDDSSILFIHCYLAALHYRESRNHGKRFHDLPQQRPARAAALVSAFVWISPPLKYRAVDVALCHWLTHIRVTARTRHLVLYEIGIAHIGTT</sequence>